<keyword evidence="3" id="KW-1185">Reference proteome</keyword>
<dbReference type="AlphaFoldDB" id="A0A443NDA1"/>
<comment type="caution">
    <text evidence="2">The sequence shown here is derived from an EMBL/GenBank/DDBJ whole genome shotgun (WGS) entry which is preliminary data.</text>
</comment>
<keyword evidence="2" id="KW-0396">Initiation factor</keyword>
<sequence length="462" mass="54098">MVNCKTTTGFSWADEVEKEEEEEAQAQLLHQQKPNPFGSARPREIILEERGINWRSLDDQLQSSKIREEKNQSKTIPLAAASVNGNNQFSVINRGFEQNNRQIQNLRNVHDDIMLCSAVSYQQKQTTVPSVPQLRYPPKNVLQVMEGEMQWFHTSKSVGQSKQHYERHLRELGLKQENNISMHMRRNFSAEEQMWNHNDINISNHGGEKENMEFRYGRNHVEKRLIGPLVEQLPNGRRWVDLNGKLEKAYIQGDTQDRHLQSASNGGDQRYAKGEVLRRKVSPQGEMEEAYFQRDIQDRRELQSARKGGNQKNTEWKLGRRGHFYSNTEGADFGGNYERGGRSITEEEGYWDMGCKLLNGQMQERVLYNSNLCRRFKEDFGRKVHLDSNMEGANIGRNYERRRRSIIEEGYWDMECDLMNSPMQERIPYNLNLEKRGFGDNSRKRGMASTSDIINYNQRRRR</sequence>
<dbReference type="OrthoDB" id="985902at2759"/>
<evidence type="ECO:0000256" key="1">
    <source>
        <dbReference type="SAM" id="MobiDB-lite"/>
    </source>
</evidence>
<proteinExistence type="predicted"/>
<feature type="compositionally biased region" description="Polar residues" evidence="1">
    <location>
        <begin position="448"/>
        <end position="462"/>
    </location>
</feature>
<dbReference type="Proteomes" id="UP000283530">
    <property type="component" value="Unassembled WGS sequence"/>
</dbReference>
<protein>
    <submittedName>
        <fullName evidence="2">Plant specific eukaryotic initiation factor 4B</fullName>
    </submittedName>
</protein>
<feature type="region of interest" description="Disordered" evidence="1">
    <location>
        <begin position="440"/>
        <end position="462"/>
    </location>
</feature>
<dbReference type="Pfam" id="PF06273">
    <property type="entry name" value="eIF-4B"/>
    <property type="match status" value="1"/>
</dbReference>
<dbReference type="EMBL" id="QPKB01000002">
    <property type="protein sequence ID" value="RWR76462.1"/>
    <property type="molecule type" value="Genomic_DNA"/>
</dbReference>
<feature type="compositionally biased region" description="Acidic residues" evidence="1">
    <location>
        <begin position="15"/>
        <end position="24"/>
    </location>
</feature>
<organism evidence="2 3">
    <name type="scientific">Cinnamomum micranthum f. kanehirae</name>
    <dbReference type="NCBI Taxonomy" id="337451"/>
    <lineage>
        <taxon>Eukaryota</taxon>
        <taxon>Viridiplantae</taxon>
        <taxon>Streptophyta</taxon>
        <taxon>Embryophyta</taxon>
        <taxon>Tracheophyta</taxon>
        <taxon>Spermatophyta</taxon>
        <taxon>Magnoliopsida</taxon>
        <taxon>Magnoliidae</taxon>
        <taxon>Laurales</taxon>
        <taxon>Lauraceae</taxon>
        <taxon>Cinnamomum</taxon>
    </lineage>
</organism>
<evidence type="ECO:0000313" key="2">
    <source>
        <dbReference type="EMBL" id="RWR76462.1"/>
    </source>
</evidence>
<accession>A0A443NDA1</accession>
<dbReference type="InterPro" id="IPR010433">
    <property type="entry name" value="EIF-4B_pln"/>
</dbReference>
<keyword evidence="2" id="KW-0648">Protein biosynthesis</keyword>
<feature type="region of interest" description="Disordered" evidence="1">
    <location>
        <begin position="15"/>
        <end position="39"/>
    </location>
</feature>
<reference evidence="2 3" key="1">
    <citation type="journal article" date="2019" name="Nat. Plants">
        <title>Stout camphor tree genome fills gaps in understanding of flowering plant genome evolution.</title>
        <authorList>
            <person name="Chaw S.M."/>
            <person name="Liu Y.C."/>
            <person name="Wu Y.W."/>
            <person name="Wang H.Y."/>
            <person name="Lin C.I."/>
            <person name="Wu C.S."/>
            <person name="Ke H.M."/>
            <person name="Chang L.Y."/>
            <person name="Hsu C.Y."/>
            <person name="Yang H.T."/>
            <person name="Sudianto E."/>
            <person name="Hsu M.H."/>
            <person name="Wu K.P."/>
            <person name="Wang L.N."/>
            <person name="Leebens-Mack J.H."/>
            <person name="Tsai I.J."/>
        </authorList>
    </citation>
    <scope>NUCLEOTIDE SEQUENCE [LARGE SCALE GENOMIC DNA]</scope>
    <source>
        <strain evidence="3">cv. Chaw 1501</strain>
        <tissue evidence="2">Young leaves</tissue>
    </source>
</reference>
<evidence type="ECO:0000313" key="3">
    <source>
        <dbReference type="Proteomes" id="UP000283530"/>
    </source>
</evidence>
<name>A0A443NDA1_9MAGN</name>
<gene>
    <name evidence="2" type="ORF">CKAN_00490400</name>
</gene>
<dbReference type="GO" id="GO:0003743">
    <property type="term" value="F:translation initiation factor activity"/>
    <property type="evidence" value="ECO:0007669"/>
    <property type="project" value="UniProtKB-KW"/>
</dbReference>